<feature type="repeat" description="TPR" evidence="3">
    <location>
        <begin position="434"/>
        <end position="467"/>
    </location>
</feature>
<dbReference type="InterPro" id="IPR011990">
    <property type="entry name" value="TPR-like_helical_dom_sf"/>
</dbReference>
<feature type="repeat" description="TPR" evidence="3">
    <location>
        <begin position="468"/>
        <end position="501"/>
    </location>
</feature>
<dbReference type="InterPro" id="IPR050498">
    <property type="entry name" value="Ycf3"/>
</dbReference>
<evidence type="ECO:0000256" key="5">
    <source>
        <dbReference type="SAM" id="SignalP"/>
    </source>
</evidence>
<keyword evidence="5" id="KW-0732">Signal</keyword>
<dbReference type="InterPro" id="IPR013105">
    <property type="entry name" value="TPR_2"/>
</dbReference>
<dbReference type="SMART" id="SM00028">
    <property type="entry name" value="TPR"/>
    <property type="match status" value="11"/>
</dbReference>
<evidence type="ECO:0000256" key="1">
    <source>
        <dbReference type="ARBA" id="ARBA00022737"/>
    </source>
</evidence>
<dbReference type="Pfam" id="PF00515">
    <property type="entry name" value="TPR_1"/>
    <property type="match status" value="1"/>
</dbReference>
<dbReference type="RefSeq" id="WP_145105643.1">
    <property type="nucleotide sequence ID" value="NZ_CP036349.1"/>
</dbReference>
<protein>
    <submittedName>
        <fullName evidence="6">Photosystem I assembly protein Ycf3</fullName>
    </submittedName>
</protein>
<dbReference type="Proteomes" id="UP000316426">
    <property type="component" value="Chromosome"/>
</dbReference>
<dbReference type="PANTHER" id="PTHR44858">
    <property type="entry name" value="TETRATRICOPEPTIDE REPEAT PROTEIN 6"/>
    <property type="match status" value="1"/>
</dbReference>
<reference evidence="6 7" key="1">
    <citation type="submission" date="2019-02" db="EMBL/GenBank/DDBJ databases">
        <title>Deep-cultivation of Planctomycetes and their phenomic and genomic characterization uncovers novel biology.</title>
        <authorList>
            <person name="Wiegand S."/>
            <person name="Jogler M."/>
            <person name="Boedeker C."/>
            <person name="Pinto D."/>
            <person name="Vollmers J."/>
            <person name="Rivas-Marin E."/>
            <person name="Kohn T."/>
            <person name="Peeters S.H."/>
            <person name="Heuer A."/>
            <person name="Rast P."/>
            <person name="Oberbeckmann S."/>
            <person name="Bunk B."/>
            <person name="Jeske O."/>
            <person name="Meyerdierks A."/>
            <person name="Storesund J.E."/>
            <person name="Kallscheuer N."/>
            <person name="Luecker S."/>
            <person name="Lage O.M."/>
            <person name="Pohl T."/>
            <person name="Merkel B.J."/>
            <person name="Hornburger P."/>
            <person name="Mueller R.-W."/>
            <person name="Bruemmer F."/>
            <person name="Labrenz M."/>
            <person name="Spormann A.M."/>
            <person name="Op den Camp H."/>
            <person name="Overmann J."/>
            <person name="Amann R."/>
            <person name="Jetten M.S.M."/>
            <person name="Mascher T."/>
            <person name="Medema M.H."/>
            <person name="Devos D.P."/>
            <person name="Kaster A.-K."/>
            <person name="Ovreas L."/>
            <person name="Rohde M."/>
            <person name="Galperin M.Y."/>
            <person name="Jogler C."/>
        </authorList>
    </citation>
    <scope>NUCLEOTIDE SEQUENCE [LARGE SCALE GENOMIC DNA]</scope>
    <source>
        <strain evidence="6 7">Spa11</strain>
    </source>
</reference>
<dbReference type="Pfam" id="PF07719">
    <property type="entry name" value="TPR_2"/>
    <property type="match status" value="1"/>
</dbReference>
<dbReference type="SUPFAM" id="SSF48452">
    <property type="entry name" value="TPR-like"/>
    <property type="match status" value="3"/>
</dbReference>
<dbReference type="Gene3D" id="1.25.40.10">
    <property type="entry name" value="Tetratricopeptide repeat domain"/>
    <property type="match status" value="4"/>
</dbReference>
<evidence type="ECO:0000256" key="2">
    <source>
        <dbReference type="ARBA" id="ARBA00022803"/>
    </source>
</evidence>
<dbReference type="Pfam" id="PF13181">
    <property type="entry name" value="TPR_8"/>
    <property type="match status" value="3"/>
</dbReference>
<keyword evidence="7" id="KW-1185">Reference proteome</keyword>
<feature type="repeat" description="TPR" evidence="3">
    <location>
        <begin position="200"/>
        <end position="233"/>
    </location>
</feature>
<feature type="repeat" description="TPR" evidence="3">
    <location>
        <begin position="332"/>
        <end position="365"/>
    </location>
</feature>
<name>A0A518K2M8_9BACT</name>
<dbReference type="KEGG" id="bmei:Spa11_02210"/>
<dbReference type="PANTHER" id="PTHR44858:SF1">
    <property type="entry name" value="UDP-N-ACETYLGLUCOSAMINE--PEPTIDE N-ACETYLGLUCOSAMINYLTRANSFERASE SPINDLY-RELATED"/>
    <property type="match status" value="1"/>
</dbReference>
<evidence type="ECO:0000313" key="6">
    <source>
        <dbReference type="EMBL" id="QDV72051.1"/>
    </source>
</evidence>
<evidence type="ECO:0000256" key="4">
    <source>
        <dbReference type="SAM" id="Coils"/>
    </source>
</evidence>
<dbReference type="AlphaFoldDB" id="A0A518K2M8"/>
<dbReference type="Pfam" id="PF13432">
    <property type="entry name" value="TPR_16"/>
    <property type="match status" value="1"/>
</dbReference>
<dbReference type="EMBL" id="CP036349">
    <property type="protein sequence ID" value="QDV72051.1"/>
    <property type="molecule type" value="Genomic_DNA"/>
</dbReference>
<proteinExistence type="predicted"/>
<evidence type="ECO:0000313" key="7">
    <source>
        <dbReference type="Proteomes" id="UP000316426"/>
    </source>
</evidence>
<dbReference type="PROSITE" id="PS50005">
    <property type="entry name" value="TPR"/>
    <property type="match status" value="4"/>
</dbReference>
<accession>A0A518K2M8</accession>
<feature type="chain" id="PRO_5022202979" evidence="5">
    <location>
        <begin position="25"/>
        <end position="533"/>
    </location>
</feature>
<evidence type="ECO:0000256" key="3">
    <source>
        <dbReference type="PROSITE-ProRule" id="PRU00339"/>
    </source>
</evidence>
<dbReference type="PROSITE" id="PS50293">
    <property type="entry name" value="TPR_REGION"/>
    <property type="match status" value="2"/>
</dbReference>
<keyword evidence="4" id="KW-0175">Coiled coil</keyword>
<feature type="coiled-coil region" evidence="4">
    <location>
        <begin position="89"/>
        <end position="116"/>
    </location>
</feature>
<keyword evidence="1" id="KW-0677">Repeat</keyword>
<sequence precursor="true">MKTFARSFAAALLACGLSAVPALAQDDADLVDPIASGELTPEEQVKAVLEQGQKQFQEGDFDAAVGSFTTIVNAYERAGAFAPGPLVLRAKAYAQLEEYEAALEDLKKATQYSQSQPQILPEIQSTRGEVYMKVDAYDAALPDLQAAVQANRMNPQYQFDYGKAMVKLGGAEQGEKALTKYLDILASMEEVPEGEDAQKAEALRLRGQAYGAMRKFEEAEADLAASLEIEPDNYEPYFTRAQIALVNENYADATANLEQAIAKYVPKDEEDTLPFVQGYLTLASAYEEQGKALGREGDDEAAAQQYALSAATCEKLLDLLPEKDQRVGGVKVAALYRLGVAERLQGELAKAVKSFSKLLQLDPNQGEAYFRRGICFHFLGEERLAIRDFEQAASINFDSPRSNLWKGMSWAKLGDMNEAIRAYGESIAVSDRYVPAFVNRGLAHLAQGDYRKAIDDLNEAIRLQPTESLHYYRRGRAQAAAGDREKAIQSYMNAIEFNEKLAPAYEQLTTELEASGETVLANQYRSKAAELGL</sequence>
<keyword evidence="2 3" id="KW-0802">TPR repeat</keyword>
<dbReference type="InterPro" id="IPR019734">
    <property type="entry name" value="TPR_rpt"/>
</dbReference>
<feature type="signal peptide" evidence="5">
    <location>
        <begin position="1"/>
        <end position="24"/>
    </location>
</feature>
<organism evidence="6 7">
    <name type="scientific">Botrimarina mediterranea</name>
    <dbReference type="NCBI Taxonomy" id="2528022"/>
    <lineage>
        <taxon>Bacteria</taxon>
        <taxon>Pseudomonadati</taxon>
        <taxon>Planctomycetota</taxon>
        <taxon>Planctomycetia</taxon>
        <taxon>Pirellulales</taxon>
        <taxon>Lacipirellulaceae</taxon>
        <taxon>Botrimarina</taxon>
    </lineage>
</organism>
<gene>
    <name evidence="6" type="ORF">Spa11_02210</name>
</gene>